<accession>A0A8D8JZC8</accession>
<evidence type="ECO:0000313" key="2">
    <source>
        <dbReference type="EMBL" id="CAG6577936.1"/>
    </source>
</evidence>
<reference evidence="2" key="1">
    <citation type="submission" date="2021-05" db="EMBL/GenBank/DDBJ databases">
        <authorList>
            <person name="Alioto T."/>
            <person name="Alioto T."/>
            <person name="Gomez Garrido J."/>
        </authorList>
    </citation>
    <scope>NUCLEOTIDE SEQUENCE</scope>
</reference>
<evidence type="ECO:0000256" key="1">
    <source>
        <dbReference type="SAM" id="MobiDB-lite"/>
    </source>
</evidence>
<organism evidence="2">
    <name type="scientific">Culex pipiens</name>
    <name type="common">House mosquito</name>
    <dbReference type="NCBI Taxonomy" id="7175"/>
    <lineage>
        <taxon>Eukaryota</taxon>
        <taxon>Metazoa</taxon>
        <taxon>Ecdysozoa</taxon>
        <taxon>Arthropoda</taxon>
        <taxon>Hexapoda</taxon>
        <taxon>Insecta</taxon>
        <taxon>Pterygota</taxon>
        <taxon>Neoptera</taxon>
        <taxon>Endopterygota</taxon>
        <taxon>Diptera</taxon>
        <taxon>Nematocera</taxon>
        <taxon>Culicoidea</taxon>
        <taxon>Culicidae</taxon>
        <taxon>Culicinae</taxon>
        <taxon>Culicini</taxon>
        <taxon>Culex</taxon>
        <taxon>Culex</taxon>
    </lineage>
</organism>
<feature type="compositionally biased region" description="Low complexity" evidence="1">
    <location>
        <begin position="9"/>
        <end position="25"/>
    </location>
</feature>
<protein>
    <submittedName>
        <fullName evidence="2">(northern house mosquito) hypothetical protein</fullName>
    </submittedName>
</protein>
<dbReference type="AlphaFoldDB" id="A0A8D8JZC8"/>
<dbReference type="EMBL" id="HBUE01138756">
    <property type="protein sequence ID" value="CAG6499781.1"/>
    <property type="molecule type" value="Transcribed_RNA"/>
</dbReference>
<name>A0A8D8JZC8_CULPI</name>
<feature type="region of interest" description="Disordered" evidence="1">
    <location>
        <begin position="1"/>
        <end position="31"/>
    </location>
</feature>
<dbReference type="EMBL" id="HBUE01299177">
    <property type="protein sequence ID" value="CAG6577936.1"/>
    <property type="molecule type" value="Transcribed_RNA"/>
</dbReference>
<proteinExistence type="predicted"/>
<dbReference type="EMBL" id="HBUE01193225">
    <property type="protein sequence ID" value="CAG6526224.1"/>
    <property type="molecule type" value="Transcribed_RNA"/>
</dbReference>
<sequence length="101" mass="10867">MRSSGDAPSTTSTWTSTWHRSSGRTFDATSVGRSLQTSGRCGCTGRRTWPRPRFGPVTCARKSTAVKICWTSTATCTLGSVHSSVLSVRRTSPPSTRCPLT</sequence>